<evidence type="ECO:0000313" key="2">
    <source>
        <dbReference type="Proteomes" id="UP001463665"/>
    </source>
</evidence>
<organism evidence="1 2">
    <name type="scientific">Chryseobacterium endophyticum</name>
    <dbReference type="NCBI Taxonomy" id="1854762"/>
    <lineage>
        <taxon>Bacteria</taxon>
        <taxon>Pseudomonadati</taxon>
        <taxon>Bacteroidota</taxon>
        <taxon>Flavobacteriia</taxon>
        <taxon>Flavobacteriales</taxon>
        <taxon>Weeksellaceae</taxon>
        <taxon>Chryseobacterium group</taxon>
        <taxon>Chryseobacterium</taxon>
    </lineage>
</organism>
<dbReference type="RefSeq" id="WP_345765898.1">
    <property type="nucleotide sequence ID" value="NZ_CP154834.1"/>
</dbReference>
<proteinExistence type="predicted"/>
<dbReference type="EMBL" id="CP154834">
    <property type="protein sequence ID" value="XAO73396.1"/>
    <property type="molecule type" value="Genomic_DNA"/>
</dbReference>
<protein>
    <submittedName>
        <fullName evidence="1">Uncharacterized protein</fullName>
    </submittedName>
</protein>
<name>A0AAU6WL92_9FLAO</name>
<dbReference type="AlphaFoldDB" id="A0AAU6WL92"/>
<evidence type="ECO:0000313" key="1">
    <source>
        <dbReference type="EMBL" id="XAO73396.1"/>
    </source>
</evidence>
<keyword evidence="2" id="KW-1185">Reference proteome</keyword>
<reference evidence="1 2" key="1">
    <citation type="submission" date="2024-04" db="EMBL/GenBank/DDBJ databases">
        <title>Genome sequencing and assembly of rice foliar adapted Chryseobacterium endophyticum OsEnb-ALM-A6.</title>
        <authorList>
            <person name="Kumar S."/>
            <person name="Javed M."/>
            <person name="Chouhan V."/>
            <person name="Charishma K."/>
            <person name="Patel A."/>
            <person name="Kumar M."/>
            <person name="Sahu K.P."/>
            <person name="Kumar A."/>
        </authorList>
    </citation>
    <scope>NUCLEOTIDE SEQUENCE [LARGE SCALE GENOMIC DNA]</scope>
    <source>
        <strain evidence="1 2">OsEnb-ALM-A6</strain>
    </source>
</reference>
<dbReference type="Proteomes" id="UP001463665">
    <property type="component" value="Chromosome"/>
</dbReference>
<accession>A0AAU6WL92</accession>
<gene>
    <name evidence="1" type="ORF">AAFP95_16795</name>
</gene>
<sequence length="143" mass="16728">MDSNRKRAHIVAYYLSRFDKAALSNLGYKTDKEAFHKIAEALDVLPNYIKFRRDEFDVAHPHRKGWHKRPMTMSIINTINALQEIDEPSLRSIVLDIMVKEGEVEVSNDLESLLTIIPEEKRRNKRGPMFHGMLPEERLRKSL</sequence>